<protein>
    <recommendedName>
        <fullName evidence="3">Multidrug export protein MepA</fullName>
    </recommendedName>
</protein>
<keyword evidence="12" id="KW-1185">Reference proteome</keyword>
<keyword evidence="6 10" id="KW-0812">Transmembrane</keyword>
<feature type="transmembrane region" description="Helical" evidence="10">
    <location>
        <begin position="136"/>
        <end position="153"/>
    </location>
</feature>
<dbReference type="InterPro" id="IPR002528">
    <property type="entry name" value="MATE_fam"/>
</dbReference>
<feature type="transmembrane region" description="Helical" evidence="10">
    <location>
        <begin position="390"/>
        <end position="411"/>
    </location>
</feature>
<evidence type="ECO:0000256" key="1">
    <source>
        <dbReference type="ARBA" id="ARBA00004651"/>
    </source>
</evidence>
<proteinExistence type="inferred from homology"/>
<evidence type="ECO:0000256" key="2">
    <source>
        <dbReference type="ARBA" id="ARBA00008417"/>
    </source>
</evidence>
<dbReference type="PANTHER" id="PTHR43823:SF3">
    <property type="entry name" value="MULTIDRUG EXPORT PROTEIN MEPA"/>
    <property type="match status" value="1"/>
</dbReference>
<comment type="subcellular location">
    <subcellularLocation>
        <location evidence="1">Cell membrane</location>
        <topology evidence="1">Multi-pass membrane protein</topology>
    </subcellularLocation>
</comment>
<sequence length="459" mass="49861">MDKTNRLGEEKISKLLITFSAPAIIGMLVNAMYNVIDRAVIGHGVNELGIAGITIGFPIQIIMMAFGMLIGIGATSLVSIRLGEGKKEEAEKIMGNAVTLLVVISIVLTILGLIFLNPLLKAFGASDAVLPYARDYVKVILVGMIFGTLGFGMNNFIRADGNPKIAMLTMLISALINAILAPIFIFIFKWGMVGAGLATSLAQLVSSTWIMSYFLMGKSSLKLRSKNLKLDSEIVKKILTIGTPPFAMQLSNSLLNVILNKTLIVYGGDLAISGMGIINSIQTLMLMPVIGVSQGSQPIIGYNFGAKKYDRIKETLKLAISAATIIVVIGFVLTRLFPNQFIGIFASDEELIKFGTHALFIFFLCLPVTGFQIIGANYFQAVSKMKPAMFLTLSRQVLILIPAILILSRMFGLDGVLYAGPLADFSAAVLTGIWLWKDLKHLNKDEEENENEELLVLED</sequence>
<evidence type="ECO:0000313" key="12">
    <source>
        <dbReference type="Proteomes" id="UP000663802"/>
    </source>
</evidence>
<evidence type="ECO:0000256" key="10">
    <source>
        <dbReference type="SAM" id="Phobius"/>
    </source>
</evidence>
<feature type="transmembrane region" description="Helical" evidence="10">
    <location>
        <begin position="357"/>
        <end position="378"/>
    </location>
</feature>
<feature type="transmembrane region" description="Helical" evidence="10">
    <location>
        <begin position="318"/>
        <end position="337"/>
    </location>
</feature>
<keyword evidence="9" id="KW-0046">Antibiotic resistance</keyword>
<dbReference type="NCBIfam" id="TIGR00797">
    <property type="entry name" value="matE"/>
    <property type="match status" value="1"/>
</dbReference>
<dbReference type="PANTHER" id="PTHR43823">
    <property type="entry name" value="SPORULATION PROTEIN YKVU"/>
    <property type="match status" value="1"/>
</dbReference>
<reference evidence="11 12" key="1">
    <citation type="journal article" date="2021" name="Int. J. Syst. Evol. Microbiol.">
        <title>Clostridium zeae sp. nov., isolated from corn silage.</title>
        <authorList>
            <person name="Kobayashi H."/>
            <person name="Tanizawa Y."/>
            <person name="Yagura M."/>
            <person name="Sakamoto M."/>
            <person name="Ohkuma M."/>
            <person name="Tohno M."/>
        </authorList>
    </citation>
    <scope>NUCLEOTIDE SEQUENCE [LARGE SCALE GENOMIC DNA]</scope>
    <source>
        <strain evidence="11 12">CSC2</strain>
    </source>
</reference>
<comment type="similarity">
    <text evidence="2">Belongs to the multi antimicrobial extrusion (MATE) (TC 2.A.66.1) family. MepA subfamily.</text>
</comment>
<evidence type="ECO:0000256" key="8">
    <source>
        <dbReference type="ARBA" id="ARBA00023136"/>
    </source>
</evidence>
<keyword evidence="4" id="KW-0813">Transport</keyword>
<evidence type="ECO:0000256" key="5">
    <source>
        <dbReference type="ARBA" id="ARBA00022475"/>
    </source>
</evidence>
<organism evidence="11 12">
    <name type="scientific">Clostridium zeae</name>
    <dbReference type="NCBI Taxonomy" id="2759022"/>
    <lineage>
        <taxon>Bacteria</taxon>
        <taxon>Bacillati</taxon>
        <taxon>Bacillota</taxon>
        <taxon>Clostridia</taxon>
        <taxon>Eubacteriales</taxon>
        <taxon>Clostridiaceae</taxon>
        <taxon>Clostridium</taxon>
    </lineage>
</organism>
<feature type="transmembrane region" description="Helical" evidence="10">
    <location>
        <begin position="93"/>
        <end position="116"/>
    </location>
</feature>
<dbReference type="PIRSF" id="PIRSF006603">
    <property type="entry name" value="DinF"/>
    <property type="match status" value="1"/>
</dbReference>
<feature type="transmembrane region" description="Helical" evidence="10">
    <location>
        <begin position="48"/>
        <end position="72"/>
    </location>
</feature>
<evidence type="ECO:0000256" key="3">
    <source>
        <dbReference type="ARBA" id="ARBA00022106"/>
    </source>
</evidence>
<feature type="transmembrane region" description="Helical" evidence="10">
    <location>
        <begin position="194"/>
        <end position="216"/>
    </location>
</feature>
<evidence type="ECO:0000256" key="6">
    <source>
        <dbReference type="ARBA" id="ARBA00022692"/>
    </source>
</evidence>
<dbReference type="InterPro" id="IPR045070">
    <property type="entry name" value="MATE_MepA-like"/>
</dbReference>
<keyword evidence="5" id="KW-1003">Cell membrane</keyword>
<feature type="transmembrane region" description="Helical" evidence="10">
    <location>
        <begin position="12"/>
        <end position="36"/>
    </location>
</feature>
<evidence type="ECO:0000256" key="4">
    <source>
        <dbReference type="ARBA" id="ARBA00022448"/>
    </source>
</evidence>
<evidence type="ECO:0000313" key="11">
    <source>
        <dbReference type="EMBL" id="GFZ29484.1"/>
    </source>
</evidence>
<evidence type="ECO:0000256" key="7">
    <source>
        <dbReference type="ARBA" id="ARBA00022989"/>
    </source>
</evidence>
<gene>
    <name evidence="11" type="ORF">CSC2_00100</name>
</gene>
<dbReference type="EMBL" id="BMBA01000001">
    <property type="protein sequence ID" value="GFZ29484.1"/>
    <property type="molecule type" value="Genomic_DNA"/>
</dbReference>
<keyword evidence="7 10" id="KW-1133">Transmembrane helix</keyword>
<accession>A0ABQ1E423</accession>
<dbReference type="Pfam" id="PF01554">
    <property type="entry name" value="MatE"/>
    <property type="match status" value="2"/>
</dbReference>
<dbReference type="CDD" id="cd13143">
    <property type="entry name" value="MATE_MepA_like"/>
    <property type="match status" value="1"/>
</dbReference>
<comment type="caution">
    <text evidence="11">The sequence shown here is derived from an EMBL/GenBank/DDBJ whole genome shotgun (WGS) entry which is preliminary data.</text>
</comment>
<evidence type="ECO:0000256" key="9">
    <source>
        <dbReference type="ARBA" id="ARBA00023251"/>
    </source>
</evidence>
<name>A0ABQ1E423_9CLOT</name>
<feature type="transmembrane region" description="Helical" evidence="10">
    <location>
        <begin position="165"/>
        <end position="188"/>
    </location>
</feature>
<keyword evidence="8 10" id="KW-0472">Membrane</keyword>
<feature type="transmembrane region" description="Helical" evidence="10">
    <location>
        <begin position="417"/>
        <end position="436"/>
    </location>
</feature>
<dbReference type="RefSeq" id="WP_206867529.1">
    <property type="nucleotide sequence ID" value="NZ_BMBA01000001.1"/>
</dbReference>
<dbReference type="InterPro" id="IPR051327">
    <property type="entry name" value="MATE_MepA_subfamily"/>
</dbReference>
<dbReference type="InterPro" id="IPR048279">
    <property type="entry name" value="MdtK-like"/>
</dbReference>
<dbReference type="Proteomes" id="UP000663802">
    <property type="component" value="Unassembled WGS sequence"/>
</dbReference>